<dbReference type="AlphaFoldDB" id="A0ABD3GRM0"/>
<evidence type="ECO:0000313" key="2">
    <source>
        <dbReference type="EMBL" id="KAL3679774.1"/>
    </source>
</evidence>
<feature type="compositionally biased region" description="Basic and acidic residues" evidence="1">
    <location>
        <begin position="11"/>
        <end position="28"/>
    </location>
</feature>
<gene>
    <name evidence="2" type="ORF">R1sor_022730</name>
</gene>
<accession>A0ABD3GRM0</accession>
<feature type="region of interest" description="Disordered" evidence="1">
    <location>
        <begin position="41"/>
        <end position="61"/>
    </location>
</feature>
<proteinExistence type="predicted"/>
<name>A0ABD3GRM0_9MARC</name>
<feature type="region of interest" description="Disordered" evidence="1">
    <location>
        <begin position="1"/>
        <end position="28"/>
    </location>
</feature>
<sequence>MGFFGFGGGKKKQEEEQKQQAAKVNEKEGNVAEKYADKQVMVEETKGGSTQEVTRLPELPSGPTATDVSVFEFGTAVENDDKVTLAGYCPVSDEMEPCRLELRRNCKRYPRAIPFVGFSYCYLLTLW</sequence>
<keyword evidence="3" id="KW-1185">Reference proteome</keyword>
<dbReference type="EMBL" id="JBJQOH010000007">
    <property type="protein sequence ID" value="KAL3679774.1"/>
    <property type="molecule type" value="Genomic_DNA"/>
</dbReference>
<protein>
    <submittedName>
        <fullName evidence="2">Uncharacterized protein</fullName>
    </submittedName>
</protein>
<dbReference type="Proteomes" id="UP001633002">
    <property type="component" value="Unassembled WGS sequence"/>
</dbReference>
<evidence type="ECO:0000313" key="3">
    <source>
        <dbReference type="Proteomes" id="UP001633002"/>
    </source>
</evidence>
<reference evidence="2 3" key="1">
    <citation type="submission" date="2024-09" db="EMBL/GenBank/DDBJ databases">
        <title>Chromosome-scale assembly of Riccia sorocarpa.</title>
        <authorList>
            <person name="Paukszto L."/>
        </authorList>
    </citation>
    <scope>NUCLEOTIDE SEQUENCE [LARGE SCALE GENOMIC DNA]</scope>
    <source>
        <strain evidence="2">LP-2024</strain>
        <tissue evidence="2">Aerial parts of the thallus</tissue>
    </source>
</reference>
<comment type="caution">
    <text evidence="2">The sequence shown here is derived from an EMBL/GenBank/DDBJ whole genome shotgun (WGS) entry which is preliminary data.</text>
</comment>
<evidence type="ECO:0000256" key="1">
    <source>
        <dbReference type="SAM" id="MobiDB-lite"/>
    </source>
</evidence>
<organism evidence="2 3">
    <name type="scientific">Riccia sorocarpa</name>
    <dbReference type="NCBI Taxonomy" id="122646"/>
    <lineage>
        <taxon>Eukaryota</taxon>
        <taxon>Viridiplantae</taxon>
        <taxon>Streptophyta</taxon>
        <taxon>Embryophyta</taxon>
        <taxon>Marchantiophyta</taxon>
        <taxon>Marchantiopsida</taxon>
        <taxon>Marchantiidae</taxon>
        <taxon>Marchantiales</taxon>
        <taxon>Ricciaceae</taxon>
        <taxon>Riccia</taxon>
    </lineage>
</organism>